<name>A0A8S4DJ08_PLUXY</name>
<feature type="region of interest" description="Disordered" evidence="1">
    <location>
        <begin position="1"/>
        <end position="138"/>
    </location>
</feature>
<accession>A0A8S4DJ08</accession>
<proteinExistence type="predicted"/>
<evidence type="ECO:0000313" key="2">
    <source>
        <dbReference type="EMBL" id="CAG9102777.1"/>
    </source>
</evidence>
<dbReference type="Proteomes" id="UP000653454">
    <property type="component" value="Unassembled WGS sequence"/>
</dbReference>
<feature type="non-terminal residue" evidence="2">
    <location>
        <position position="1"/>
    </location>
</feature>
<gene>
    <name evidence="2" type="ORF">PLXY2_LOCUS2817</name>
</gene>
<feature type="compositionally biased region" description="Gly residues" evidence="1">
    <location>
        <begin position="109"/>
        <end position="118"/>
    </location>
</feature>
<evidence type="ECO:0000256" key="1">
    <source>
        <dbReference type="SAM" id="MobiDB-lite"/>
    </source>
</evidence>
<feature type="compositionally biased region" description="Pro residues" evidence="1">
    <location>
        <begin position="30"/>
        <end position="39"/>
    </location>
</feature>
<protein>
    <submittedName>
        <fullName evidence="2">(diamondback moth) hypothetical protein</fullName>
    </submittedName>
</protein>
<feature type="compositionally biased region" description="Basic and acidic residues" evidence="1">
    <location>
        <begin position="77"/>
        <end position="87"/>
    </location>
</feature>
<comment type="caution">
    <text evidence="2">The sequence shown here is derived from an EMBL/GenBank/DDBJ whole genome shotgun (WGS) entry which is preliminary data.</text>
</comment>
<feature type="compositionally biased region" description="Polar residues" evidence="1">
    <location>
        <begin position="128"/>
        <end position="138"/>
    </location>
</feature>
<reference evidence="2" key="1">
    <citation type="submission" date="2020-11" db="EMBL/GenBank/DDBJ databases">
        <authorList>
            <person name="Whiteford S."/>
        </authorList>
    </citation>
    <scope>NUCLEOTIDE SEQUENCE</scope>
</reference>
<sequence>QPCRARPGRATAAGLRSQAAGRRRAAARSSPPPPAPPPCACASRSGPSPTRPPRTRGAWTPPLCDTRRGYRLLAAESKAEHRGRGRSDSGSGLQDGDDTASRQVPVVGLRGGGGGARGDAGRAEAQQRSHQPRQQPAR</sequence>
<dbReference type="AlphaFoldDB" id="A0A8S4DJ08"/>
<keyword evidence="3" id="KW-1185">Reference proteome</keyword>
<dbReference type="EMBL" id="CAJHNJ030000007">
    <property type="protein sequence ID" value="CAG9102777.1"/>
    <property type="molecule type" value="Genomic_DNA"/>
</dbReference>
<organism evidence="2 3">
    <name type="scientific">Plutella xylostella</name>
    <name type="common">Diamondback moth</name>
    <name type="synonym">Plutella maculipennis</name>
    <dbReference type="NCBI Taxonomy" id="51655"/>
    <lineage>
        <taxon>Eukaryota</taxon>
        <taxon>Metazoa</taxon>
        <taxon>Ecdysozoa</taxon>
        <taxon>Arthropoda</taxon>
        <taxon>Hexapoda</taxon>
        <taxon>Insecta</taxon>
        <taxon>Pterygota</taxon>
        <taxon>Neoptera</taxon>
        <taxon>Endopterygota</taxon>
        <taxon>Lepidoptera</taxon>
        <taxon>Glossata</taxon>
        <taxon>Ditrysia</taxon>
        <taxon>Yponomeutoidea</taxon>
        <taxon>Plutellidae</taxon>
        <taxon>Plutella</taxon>
    </lineage>
</organism>
<evidence type="ECO:0000313" key="3">
    <source>
        <dbReference type="Proteomes" id="UP000653454"/>
    </source>
</evidence>